<dbReference type="InterPro" id="IPR011990">
    <property type="entry name" value="TPR-like_helical_dom_sf"/>
</dbReference>
<sequence>MKKTLFLLTLFIPTFLFSQEIDSEIQKLSNKVVPDFCGCLQEYDALEFQEKFGNCFGANLQKYEDEMNQYFSNDTTAIAREKNNKFIQYLLMGMQAKLFNECPVYYNFIDNMKVSAIRKLRESDTDKKLDSLNNLSNPVKDYSYYYMKASMLFANKNYEKAKEQISNGIALNVDNDKLNILLAWIFEEQNELESAINIYDEMYSKTGRVETMLFREFTKSKMSDRILPEKDCSQFKTGKFKMSRKNGNKLVFIERNEKMQIETSPEDNSVTKMNIEWIDECNYILKYTESTNKDMDEYIGKELKVTILETSNNSMRFKATMEGVEYVMIDEMQKIDN</sequence>
<evidence type="ECO:0008006" key="3">
    <source>
        <dbReference type="Google" id="ProtNLM"/>
    </source>
</evidence>
<name>A0A1H1KUI3_9FLAO</name>
<dbReference type="Proteomes" id="UP000198858">
    <property type="component" value="Chromosome I"/>
</dbReference>
<dbReference type="EMBL" id="LT629745">
    <property type="protein sequence ID" value="SDR65964.1"/>
    <property type="molecule type" value="Genomic_DNA"/>
</dbReference>
<evidence type="ECO:0000313" key="2">
    <source>
        <dbReference type="Proteomes" id="UP000198858"/>
    </source>
</evidence>
<keyword evidence="2" id="KW-1185">Reference proteome</keyword>
<gene>
    <name evidence="1" type="ORF">SAMN04488552_0221</name>
</gene>
<accession>A0A1H1KUI3</accession>
<protein>
    <recommendedName>
        <fullName evidence="3">Tetratricopeptide repeat-containing protein</fullName>
    </recommendedName>
</protein>
<dbReference type="Gene3D" id="1.25.40.10">
    <property type="entry name" value="Tetratricopeptide repeat domain"/>
    <property type="match status" value="1"/>
</dbReference>
<organism evidence="1 2">
    <name type="scientific">Christiangramia echinicola</name>
    <dbReference type="NCBI Taxonomy" id="279359"/>
    <lineage>
        <taxon>Bacteria</taxon>
        <taxon>Pseudomonadati</taxon>
        <taxon>Bacteroidota</taxon>
        <taxon>Flavobacteriia</taxon>
        <taxon>Flavobacteriales</taxon>
        <taxon>Flavobacteriaceae</taxon>
        <taxon>Christiangramia</taxon>
    </lineage>
</organism>
<reference evidence="1 2" key="1">
    <citation type="submission" date="2016-10" db="EMBL/GenBank/DDBJ databases">
        <authorList>
            <person name="Varghese N."/>
            <person name="Submissions S."/>
        </authorList>
    </citation>
    <scope>NUCLEOTIDE SEQUENCE [LARGE SCALE GENOMIC DNA]</scope>
    <source>
        <strain evidence="1 2">Mar_2010_102</strain>
    </source>
</reference>
<evidence type="ECO:0000313" key="1">
    <source>
        <dbReference type="EMBL" id="SDR65964.1"/>
    </source>
</evidence>
<dbReference type="SUPFAM" id="SSF48452">
    <property type="entry name" value="TPR-like"/>
    <property type="match status" value="1"/>
</dbReference>
<proteinExistence type="predicted"/>
<dbReference type="STRING" id="1250231.SAMN04488552_0221"/>
<dbReference type="RefSeq" id="WP_089660942.1">
    <property type="nucleotide sequence ID" value="NZ_LT629745.1"/>
</dbReference>
<dbReference type="AlphaFoldDB" id="A0A1H1KUI3"/>